<proteinExistence type="predicted"/>
<evidence type="ECO:0000313" key="2">
    <source>
        <dbReference type="EMBL" id="OQB72301.1"/>
    </source>
</evidence>
<feature type="domain" description="Peptidase C14 caspase" evidence="1">
    <location>
        <begin position="3"/>
        <end position="234"/>
    </location>
</feature>
<dbReference type="AlphaFoldDB" id="A0A1V6C618"/>
<protein>
    <submittedName>
        <fullName evidence="2">Caspase domain protein</fullName>
    </submittedName>
</protein>
<dbReference type="GO" id="GO:0006508">
    <property type="term" value="P:proteolysis"/>
    <property type="evidence" value="ECO:0007669"/>
    <property type="project" value="InterPro"/>
</dbReference>
<organism evidence="2">
    <name type="scientific">candidate division TA06 bacterium ADurb.Bin131</name>
    <dbReference type="NCBI Taxonomy" id="1852827"/>
    <lineage>
        <taxon>Bacteria</taxon>
        <taxon>Bacteria division TA06</taxon>
    </lineage>
</organism>
<dbReference type="Proteomes" id="UP000485562">
    <property type="component" value="Unassembled WGS sequence"/>
</dbReference>
<accession>A0A1V6C618</accession>
<comment type="caution">
    <text evidence="2">The sequence shown here is derived from an EMBL/GenBank/DDBJ whole genome shotgun (WGS) entry which is preliminary data.</text>
</comment>
<evidence type="ECO:0000259" key="1">
    <source>
        <dbReference type="Pfam" id="PF00656"/>
    </source>
</evidence>
<dbReference type="InterPro" id="IPR029030">
    <property type="entry name" value="Caspase-like_dom_sf"/>
</dbReference>
<dbReference type="Pfam" id="PF00656">
    <property type="entry name" value="Peptidase_C14"/>
    <property type="match status" value="1"/>
</dbReference>
<reference evidence="2" key="1">
    <citation type="submission" date="2017-02" db="EMBL/GenBank/DDBJ databases">
        <title>Delving into the versatile metabolic prowess of the omnipresent phylum Bacteroidetes.</title>
        <authorList>
            <person name="Nobu M.K."/>
            <person name="Mei R."/>
            <person name="Narihiro T."/>
            <person name="Kuroda K."/>
            <person name="Liu W.-T."/>
        </authorList>
    </citation>
    <scope>NUCLEOTIDE SEQUENCE</scope>
    <source>
        <strain evidence="2">ADurb.Bin131</strain>
    </source>
</reference>
<dbReference type="SUPFAM" id="SSF52129">
    <property type="entry name" value="Caspase-like"/>
    <property type="match status" value="1"/>
</dbReference>
<dbReference type="EMBL" id="MWDQ01000135">
    <property type="protein sequence ID" value="OQB72301.1"/>
    <property type="molecule type" value="Genomic_DNA"/>
</dbReference>
<sequence length="247" mass="27871">MKRQALIISNPGEIGEENYCNGVNQDVSNYESFLLSPIGGAWHNTEIRKLFRPSVLQVRQVLKQLSGIDYSLIIFTGHGSALTPYSTILELRRKEELDSRELRNATKKQTIILDCCREPSDISIFFEKGIEKRAKAIAIHPDRCRYYYDSQIEGCGNEVVVMYACSFGQKAYDNSAQGGIYSSYLIAGARWWSDGVEIGMNRSYSILSVVDAHEEADISTFKHTGYKQKPVIEKPRSGPYFPFCVVA</sequence>
<dbReference type="InterPro" id="IPR011600">
    <property type="entry name" value="Pept_C14_caspase"/>
</dbReference>
<dbReference type="GO" id="GO:0004197">
    <property type="term" value="F:cysteine-type endopeptidase activity"/>
    <property type="evidence" value="ECO:0007669"/>
    <property type="project" value="InterPro"/>
</dbReference>
<gene>
    <name evidence="2" type="ORF">BWX89_01382</name>
</gene>
<name>A0A1V6C618_UNCT6</name>